<dbReference type="AlphaFoldDB" id="A0AAJ0F8H6"/>
<sequence>MVIPQGAKPQNRCFSPAKPVLLHLCLRVRVKVCVGVCVKKAAWAVYFFCRGWRDRKPPHRPTSRCVCGQTKEVAWLPDSPLAYARRETGNRRFFTSCLCYRSSFRPAVDGMHYLIYLNLDHPYPLVVVSVFGILGTEYWVDFSTRRCQYREEGHPTLVVLGAGDTKSSTTYLPIPSGVHQGREVGSYAAAWNTFSALYPCGR</sequence>
<evidence type="ECO:0000313" key="1">
    <source>
        <dbReference type="EMBL" id="KAK1752129.1"/>
    </source>
</evidence>
<dbReference type="EMBL" id="MU839840">
    <property type="protein sequence ID" value="KAK1752129.1"/>
    <property type="molecule type" value="Genomic_DNA"/>
</dbReference>
<accession>A0AAJ0F8H6</accession>
<dbReference type="Proteomes" id="UP001239445">
    <property type="component" value="Unassembled WGS sequence"/>
</dbReference>
<reference evidence="1" key="1">
    <citation type="submission" date="2023-06" db="EMBL/GenBank/DDBJ databases">
        <title>Genome-scale phylogeny and comparative genomics of the fungal order Sordariales.</title>
        <authorList>
            <consortium name="Lawrence Berkeley National Laboratory"/>
            <person name="Hensen N."/>
            <person name="Bonometti L."/>
            <person name="Westerberg I."/>
            <person name="Brannstrom I.O."/>
            <person name="Guillou S."/>
            <person name="Cros-Aarteil S."/>
            <person name="Calhoun S."/>
            <person name="Haridas S."/>
            <person name="Kuo A."/>
            <person name="Mondo S."/>
            <person name="Pangilinan J."/>
            <person name="Riley R."/>
            <person name="Labutti K."/>
            <person name="Andreopoulos B."/>
            <person name="Lipzen A."/>
            <person name="Chen C."/>
            <person name="Yanf M."/>
            <person name="Daum C."/>
            <person name="Ng V."/>
            <person name="Clum A."/>
            <person name="Steindorff A."/>
            <person name="Ohm R."/>
            <person name="Martin F."/>
            <person name="Silar P."/>
            <person name="Natvig D."/>
            <person name="Lalanne C."/>
            <person name="Gautier V."/>
            <person name="Ament-Velasquez S.L."/>
            <person name="Kruys A."/>
            <person name="Hutchinson M.I."/>
            <person name="Powell A.J."/>
            <person name="Barry K."/>
            <person name="Miller A.N."/>
            <person name="Grigoriev I.V."/>
            <person name="Debuchy R."/>
            <person name="Gladieux P."/>
            <person name="Thoren M.H."/>
            <person name="Johannesson H."/>
        </authorList>
    </citation>
    <scope>NUCLEOTIDE SEQUENCE</scope>
    <source>
        <strain evidence="1">PSN4</strain>
    </source>
</reference>
<gene>
    <name evidence="1" type="ORF">QBC47DRAFT_389778</name>
</gene>
<organism evidence="1 2">
    <name type="scientific">Echria macrotheca</name>
    <dbReference type="NCBI Taxonomy" id="438768"/>
    <lineage>
        <taxon>Eukaryota</taxon>
        <taxon>Fungi</taxon>
        <taxon>Dikarya</taxon>
        <taxon>Ascomycota</taxon>
        <taxon>Pezizomycotina</taxon>
        <taxon>Sordariomycetes</taxon>
        <taxon>Sordariomycetidae</taxon>
        <taxon>Sordariales</taxon>
        <taxon>Schizotheciaceae</taxon>
        <taxon>Echria</taxon>
    </lineage>
</organism>
<evidence type="ECO:0000313" key="2">
    <source>
        <dbReference type="Proteomes" id="UP001239445"/>
    </source>
</evidence>
<comment type="caution">
    <text evidence="1">The sequence shown here is derived from an EMBL/GenBank/DDBJ whole genome shotgun (WGS) entry which is preliminary data.</text>
</comment>
<name>A0AAJ0F8H6_9PEZI</name>
<protein>
    <submittedName>
        <fullName evidence="1">Uncharacterized protein</fullName>
    </submittedName>
</protein>
<proteinExistence type="predicted"/>
<keyword evidence="2" id="KW-1185">Reference proteome</keyword>